<dbReference type="RefSeq" id="WP_099620280.1">
    <property type="nucleotide sequence ID" value="NZ_CP024201.1"/>
</dbReference>
<evidence type="ECO:0000256" key="2">
    <source>
        <dbReference type="SAM" id="SignalP"/>
    </source>
</evidence>
<protein>
    <recommendedName>
        <fullName evidence="5">Lipoprotein</fullName>
    </recommendedName>
</protein>
<organism evidence="3 4">
    <name type="scientific">Caulobacter mirabilis</name>
    <dbReference type="NCBI Taxonomy" id="69666"/>
    <lineage>
        <taxon>Bacteria</taxon>
        <taxon>Pseudomonadati</taxon>
        <taxon>Pseudomonadota</taxon>
        <taxon>Alphaproteobacteria</taxon>
        <taxon>Caulobacterales</taxon>
        <taxon>Caulobacteraceae</taxon>
        <taxon>Caulobacter</taxon>
    </lineage>
</organism>
<accession>A0A2D2ASR9</accession>
<name>A0A2D2ASR9_9CAUL</name>
<evidence type="ECO:0000256" key="1">
    <source>
        <dbReference type="SAM" id="MobiDB-lite"/>
    </source>
</evidence>
<keyword evidence="2" id="KW-0732">Signal</keyword>
<evidence type="ECO:0008006" key="5">
    <source>
        <dbReference type="Google" id="ProtNLM"/>
    </source>
</evidence>
<dbReference type="KEGG" id="cmb:CSW64_00680"/>
<dbReference type="Proteomes" id="UP000228945">
    <property type="component" value="Chromosome"/>
</dbReference>
<dbReference type="EMBL" id="CP024201">
    <property type="protein sequence ID" value="ATQ41023.1"/>
    <property type="molecule type" value="Genomic_DNA"/>
</dbReference>
<proteinExistence type="predicted"/>
<evidence type="ECO:0000313" key="3">
    <source>
        <dbReference type="EMBL" id="ATQ41023.1"/>
    </source>
</evidence>
<reference evidence="3 4" key="1">
    <citation type="submission" date="2017-10" db="EMBL/GenBank/DDBJ databases">
        <title>Genome sequence of Caulobacter mirabilis FWC38.</title>
        <authorList>
            <person name="Fiebig A."/>
            <person name="Crosson S."/>
        </authorList>
    </citation>
    <scope>NUCLEOTIDE SEQUENCE [LARGE SCALE GENOMIC DNA]</scope>
    <source>
        <strain evidence="3 4">FWC 38</strain>
    </source>
</reference>
<gene>
    <name evidence="3" type="ORF">CSW64_00680</name>
</gene>
<feature type="chain" id="PRO_5016365421" description="Lipoprotein" evidence="2">
    <location>
        <begin position="27"/>
        <end position="236"/>
    </location>
</feature>
<dbReference type="OrthoDB" id="7597055at2"/>
<feature type="region of interest" description="Disordered" evidence="1">
    <location>
        <begin position="207"/>
        <end position="236"/>
    </location>
</feature>
<feature type="signal peptide" evidence="2">
    <location>
        <begin position="1"/>
        <end position="26"/>
    </location>
</feature>
<feature type="compositionally biased region" description="Pro residues" evidence="1">
    <location>
        <begin position="213"/>
        <end position="227"/>
    </location>
</feature>
<sequence length="236" mass="23686">MKSLTLWARALAAGFAAAALAGAAHAATYIDTGLSTLKPEDRAVVANPQPVQLLFTFKTAGAANARATKELTKKVTEVVTASGAFSEVSEAPVANGAILSVTIDNLIQEGATGKGFVTGLTFGLKGTMVSDVYVCTVEYVTGADGAKIAKSGRHALHTTIGVTQAPPNGVKAKNIVEAVMTMTDQLVSNTLNDVAKDPAFTGVTVDAATAPAPATPTPTPAPAPAAEPTPSGAEAG</sequence>
<keyword evidence="4" id="KW-1185">Reference proteome</keyword>
<evidence type="ECO:0000313" key="4">
    <source>
        <dbReference type="Proteomes" id="UP000228945"/>
    </source>
</evidence>
<dbReference type="AlphaFoldDB" id="A0A2D2ASR9"/>